<dbReference type="Pfam" id="PF02319">
    <property type="entry name" value="WHD_E2F_TDP"/>
    <property type="match status" value="1"/>
</dbReference>
<dbReference type="SMART" id="SM01138">
    <property type="entry name" value="DP"/>
    <property type="match status" value="1"/>
</dbReference>
<dbReference type="GO" id="GO:0000981">
    <property type="term" value="F:DNA-binding transcription factor activity, RNA polymerase II-specific"/>
    <property type="evidence" value="ECO:0007669"/>
    <property type="project" value="TreeGrafter"/>
</dbReference>
<dbReference type="Gene3D" id="1.10.10.10">
    <property type="entry name" value="Winged helix-like DNA-binding domain superfamily/Winged helix DNA-binding domain"/>
    <property type="match status" value="1"/>
</dbReference>
<dbReference type="Pfam" id="PF08781">
    <property type="entry name" value="DP"/>
    <property type="match status" value="1"/>
</dbReference>
<dbReference type="GO" id="GO:0000977">
    <property type="term" value="F:RNA polymerase II transcription regulatory region sequence-specific DNA binding"/>
    <property type="evidence" value="ECO:0007669"/>
    <property type="project" value="TreeGrafter"/>
</dbReference>
<evidence type="ECO:0000256" key="6">
    <source>
        <dbReference type="ARBA" id="ARBA00023242"/>
    </source>
</evidence>
<dbReference type="SUPFAM" id="SSF46785">
    <property type="entry name" value="Winged helix' DNA-binding domain"/>
    <property type="match status" value="1"/>
</dbReference>
<organism evidence="10 11">
    <name type="scientific">Nosema bombycis (strain CQ1 / CVCC 102059)</name>
    <name type="common">Microsporidian parasite</name>
    <name type="synonym">Pebrine of silkworm</name>
    <dbReference type="NCBI Taxonomy" id="578461"/>
    <lineage>
        <taxon>Eukaryota</taxon>
        <taxon>Fungi</taxon>
        <taxon>Fungi incertae sedis</taxon>
        <taxon>Microsporidia</taxon>
        <taxon>Nosematidae</taxon>
        <taxon>Nosema</taxon>
    </lineage>
</organism>
<dbReference type="InterPro" id="IPR036390">
    <property type="entry name" value="WH_DNA-bd_sf"/>
</dbReference>
<name>R0M0V8_NOSB1</name>
<dbReference type="SMART" id="SM01372">
    <property type="entry name" value="E2F_TDP"/>
    <property type="match status" value="1"/>
</dbReference>
<dbReference type="HOGENOM" id="CLU_095032_0_0_1"/>
<dbReference type="InterPro" id="IPR014889">
    <property type="entry name" value="Transc_factor_DP_C"/>
</dbReference>
<dbReference type="InterPro" id="IPR036388">
    <property type="entry name" value="WH-like_DNA-bd_sf"/>
</dbReference>
<dbReference type="VEuPathDB" id="MicrosporidiaDB:NBO_943g0002"/>
<accession>R0M0V8</accession>
<dbReference type="Proteomes" id="UP000016927">
    <property type="component" value="Unassembled WGS sequence"/>
</dbReference>
<evidence type="ECO:0000313" key="10">
    <source>
        <dbReference type="EMBL" id="EOB11664.1"/>
    </source>
</evidence>
<feature type="domain" description="Transcription factor DP C-terminal" evidence="8">
    <location>
        <begin position="79"/>
        <end position="180"/>
    </location>
</feature>
<evidence type="ECO:0000256" key="7">
    <source>
        <dbReference type="RuleBase" id="RU003796"/>
    </source>
</evidence>
<dbReference type="GO" id="GO:0051726">
    <property type="term" value="P:regulation of cell cycle"/>
    <property type="evidence" value="ECO:0007669"/>
    <property type="project" value="InterPro"/>
</dbReference>
<evidence type="ECO:0000256" key="4">
    <source>
        <dbReference type="ARBA" id="ARBA00023125"/>
    </source>
</evidence>
<dbReference type="OrthoDB" id="552115at2759"/>
<evidence type="ECO:0000259" key="8">
    <source>
        <dbReference type="SMART" id="SM01138"/>
    </source>
</evidence>
<sequence length="191" mass="22510">MKGEHSENISENKKEGLKYIASAVYKLIKEENGCTYSYICDNIPLPNRRTLHRRIYDVLNVMKAVNLIDSKNKKYFLINSQESINRKREELNKLQDMKTVFEFIVKKNSKVKNDNEDKLFLPFMIIKTEPKAAITCDTNEERSFFTFKSSEKIELVEDLDVLKELYLNENKIQIKKKNTIDAESLFGPYFF</sequence>
<dbReference type="CDD" id="cd14458">
    <property type="entry name" value="DP_DD"/>
    <property type="match status" value="1"/>
</dbReference>
<comment type="similarity">
    <text evidence="2 7">Belongs to the E2F/DP family.</text>
</comment>
<evidence type="ECO:0000256" key="3">
    <source>
        <dbReference type="ARBA" id="ARBA00023015"/>
    </source>
</evidence>
<keyword evidence="6 7" id="KW-0539">Nucleus</keyword>
<keyword evidence="11" id="KW-1185">Reference proteome</keyword>
<proteinExistence type="inferred from homology"/>
<dbReference type="EMBL" id="KB909850">
    <property type="protein sequence ID" value="EOB11664.1"/>
    <property type="molecule type" value="Genomic_DNA"/>
</dbReference>
<dbReference type="SUPFAM" id="SSF144074">
    <property type="entry name" value="E2F-DP heterodimerization region"/>
    <property type="match status" value="1"/>
</dbReference>
<dbReference type="InterPro" id="IPR015648">
    <property type="entry name" value="Transcrpt_fac_DP"/>
</dbReference>
<dbReference type="GO" id="GO:0005634">
    <property type="term" value="C:nucleus"/>
    <property type="evidence" value="ECO:0007669"/>
    <property type="project" value="UniProtKB-SubCell"/>
</dbReference>
<dbReference type="PANTHER" id="PTHR12548:SF9">
    <property type="entry name" value="TRANSCRIPTION FACTOR DP"/>
    <property type="match status" value="1"/>
</dbReference>
<evidence type="ECO:0000256" key="5">
    <source>
        <dbReference type="ARBA" id="ARBA00023163"/>
    </source>
</evidence>
<evidence type="ECO:0000256" key="2">
    <source>
        <dbReference type="ARBA" id="ARBA00010940"/>
    </source>
</evidence>
<dbReference type="AlphaFoldDB" id="R0M0V8"/>
<dbReference type="OMA" id="HCDTNEE"/>
<evidence type="ECO:0000256" key="1">
    <source>
        <dbReference type="ARBA" id="ARBA00004123"/>
    </source>
</evidence>
<dbReference type="InterPro" id="IPR038168">
    <property type="entry name" value="TF_DP_C_sf"/>
</dbReference>
<evidence type="ECO:0000313" key="11">
    <source>
        <dbReference type="Proteomes" id="UP000016927"/>
    </source>
</evidence>
<dbReference type="PANTHER" id="PTHR12548">
    <property type="entry name" value="TRANSCRIPTION FACTOR DP"/>
    <property type="match status" value="1"/>
</dbReference>
<dbReference type="GO" id="GO:0005667">
    <property type="term" value="C:transcription regulator complex"/>
    <property type="evidence" value="ECO:0007669"/>
    <property type="project" value="InterPro"/>
</dbReference>
<gene>
    <name evidence="10" type="primary">TFDP1</name>
    <name evidence="10" type="ORF">NBO_943g0002</name>
</gene>
<reference evidence="10 11" key="1">
    <citation type="journal article" date="2013" name="BMC Genomics">
        <title>Comparative genomics of parasitic silkworm microsporidia reveal an association between genome expansion and host adaptation.</title>
        <authorList>
            <person name="Pan G."/>
            <person name="Xu J."/>
            <person name="Li T."/>
            <person name="Xia Q."/>
            <person name="Liu S.L."/>
            <person name="Zhang G."/>
            <person name="Li S."/>
            <person name="Li C."/>
            <person name="Liu H."/>
            <person name="Yang L."/>
            <person name="Liu T."/>
            <person name="Zhang X."/>
            <person name="Wu Z."/>
            <person name="Fan W."/>
            <person name="Dang X."/>
            <person name="Xiang H."/>
            <person name="Tao M."/>
            <person name="Li Y."/>
            <person name="Hu J."/>
            <person name="Li Z."/>
            <person name="Lin L."/>
            <person name="Luo J."/>
            <person name="Geng L."/>
            <person name="Wang L."/>
            <person name="Long M."/>
            <person name="Wan Y."/>
            <person name="He N."/>
            <person name="Zhang Z."/>
            <person name="Lu C."/>
            <person name="Keeling P.J."/>
            <person name="Wang J."/>
            <person name="Xiang Z."/>
            <person name="Zhou Z."/>
        </authorList>
    </citation>
    <scope>NUCLEOTIDE SEQUENCE [LARGE SCALE GENOMIC DNA]</scope>
    <source>
        <strain evidence="11">CQ1 / CVCC 102059</strain>
    </source>
</reference>
<dbReference type="STRING" id="578461.R0M0V8"/>
<keyword evidence="5 7" id="KW-0804">Transcription</keyword>
<dbReference type="Gene3D" id="1.20.140.80">
    <property type="entry name" value="Transcription factor DP"/>
    <property type="match status" value="1"/>
</dbReference>
<comment type="subcellular location">
    <subcellularLocation>
        <location evidence="1 7">Nucleus</location>
    </subcellularLocation>
</comment>
<feature type="domain" description="E2F/DP family winged-helix DNA-binding" evidence="9">
    <location>
        <begin position="12"/>
        <end position="80"/>
    </location>
</feature>
<keyword evidence="3 7" id="KW-0805">Transcription regulation</keyword>
<dbReference type="InterPro" id="IPR037241">
    <property type="entry name" value="E2F-DP_heterodim"/>
</dbReference>
<keyword evidence="4 7" id="KW-0238">DNA-binding</keyword>
<evidence type="ECO:0000259" key="9">
    <source>
        <dbReference type="SMART" id="SM01372"/>
    </source>
</evidence>
<dbReference type="InterPro" id="IPR003316">
    <property type="entry name" value="E2F_WHTH_DNA-bd_dom"/>
</dbReference>
<protein>
    <submittedName>
        <fullName evidence="10">Transcription factor dpl-1</fullName>
    </submittedName>
</protein>